<comment type="caution">
    <text evidence="1">The sequence shown here is derived from an EMBL/GenBank/DDBJ whole genome shotgun (WGS) entry which is preliminary data.</text>
</comment>
<organism evidence="1 2">
    <name type="scientific">Hominisplanchenecus murintestinalis</name>
    <dbReference type="NCBI Taxonomy" id="2941517"/>
    <lineage>
        <taxon>Bacteria</taxon>
        <taxon>Bacillati</taxon>
        <taxon>Bacillota</taxon>
        <taxon>Clostridia</taxon>
        <taxon>Lachnospirales</taxon>
        <taxon>Lachnospiraceae</taxon>
        <taxon>Hominisplanchenecus</taxon>
    </lineage>
</organism>
<dbReference type="EMBL" id="SRZB01000013">
    <property type="protein sequence ID" value="TGX98842.1"/>
    <property type="molecule type" value="Genomic_DNA"/>
</dbReference>
<evidence type="ECO:0000313" key="2">
    <source>
        <dbReference type="Proteomes" id="UP000307720"/>
    </source>
</evidence>
<keyword evidence="2" id="KW-1185">Reference proteome</keyword>
<sequence length="495" mass="57894">MLPVNYGGHAAYQDTFVSRFLDLFPDPFAVPKQTWDVIVKFWYLDLSETDTIMQEFYSLLGKPATRFPSCLLRSYLLSIVLKVDSITEWCRLLKITPLYAILSGFPVDDTPGVGTFYDFFNRLWQSDKDNYVSQIKHKKAKPEKGKKRGAKTPCDTDSAAAKLLPLMQRIHLPNNNPFYLVFRLYKAQFLDESVKRELINPCHISLAGDGTPLETARLERSKRICGCPKGSKCGCRRKFSQPDCNWGWDSSRNKYFFGYHLYMFVAADSENDLPIFPILERASRHDMLSFLHTFFSMKSYLPEFHIEKLLLDSAHDAYPLYEYCKTNRITPFIDLNPGHTGHFKYKDDFTIDEDGVPVCKTGLRMHHDGVEKAKHREKYRCPLANRKKGCFCEHPCSDSKYGRTVHIQQKDNPRIFNIPPRDSKEWKSEYNKRTSVERSNKREKIDYKLEDGRHRSSKMWYCRLYAIMMLQHLDAWKMPTRIDTIFTFSRIANTE</sequence>
<evidence type="ECO:0000313" key="1">
    <source>
        <dbReference type="EMBL" id="TGX98842.1"/>
    </source>
</evidence>
<accession>A0AC61R0G6</accession>
<proteinExistence type="predicted"/>
<dbReference type="Proteomes" id="UP000307720">
    <property type="component" value="Unassembled WGS sequence"/>
</dbReference>
<name>A0AC61R0G6_9FIRM</name>
<gene>
    <name evidence="1" type="ORF">E5357_07720</name>
</gene>
<protein>
    <submittedName>
        <fullName evidence="1">Uncharacterized protein</fullName>
    </submittedName>
</protein>
<reference evidence="1" key="1">
    <citation type="submission" date="2019-04" db="EMBL/GenBank/DDBJ databases">
        <title>Microbes associate with the intestines of laboratory mice.</title>
        <authorList>
            <person name="Navarre W."/>
            <person name="Wong E."/>
            <person name="Huang K."/>
            <person name="Tropini C."/>
            <person name="Ng K."/>
            <person name="Yu B."/>
        </authorList>
    </citation>
    <scope>NUCLEOTIDE SEQUENCE</scope>
    <source>
        <strain evidence="1">NM72_1-8</strain>
    </source>
</reference>